<sequence length="108" mass="12239">MRAPQRGIAKAARVESENRADASLRRRTEPGRDVEEPKPELEEEEVEEEEEEEPPDVTLKAPAPVNMSMTLVRNSFKASVILLGFKYSVTFETACVRYTYTSHATPNR</sequence>
<protein>
    <submittedName>
        <fullName evidence="2">Uncharacterized protein</fullName>
    </submittedName>
</protein>
<dbReference type="Proteomes" id="UP000078540">
    <property type="component" value="Unassembled WGS sequence"/>
</dbReference>
<feature type="compositionally biased region" description="Acidic residues" evidence="1">
    <location>
        <begin position="41"/>
        <end position="55"/>
    </location>
</feature>
<evidence type="ECO:0000313" key="2">
    <source>
        <dbReference type="EMBL" id="KYM93315.1"/>
    </source>
</evidence>
<proteinExistence type="predicted"/>
<reference evidence="2 3" key="1">
    <citation type="submission" date="2015-09" db="EMBL/GenBank/DDBJ databases">
        <title>Atta colombica WGS genome.</title>
        <authorList>
            <person name="Nygaard S."/>
            <person name="Hu H."/>
            <person name="Boomsma J."/>
            <person name="Zhang G."/>
        </authorList>
    </citation>
    <scope>NUCLEOTIDE SEQUENCE [LARGE SCALE GENOMIC DNA]</scope>
    <source>
        <strain evidence="2">Treedump-2</strain>
        <tissue evidence="2">Whole body</tissue>
    </source>
</reference>
<gene>
    <name evidence="2" type="ORF">ALC53_00252</name>
</gene>
<organism evidence="2 3">
    <name type="scientific">Atta colombica</name>
    <dbReference type="NCBI Taxonomy" id="520822"/>
    <lineage>
        <taxon>Eukaryota</taxon>
        <taxon>Metazoa</taxon>
        <taxon>Ecdysozoa</taxon>
        <taxon>Arthropoda</taxon>
        <taxon>Hexapoda</taxon>
        <taxon>Insecta</taxon>
        <taxon>Pterygota</taxon>
        <taxon>Neoptera</taxon>
        <taxon>Endopterygota</taxon>
        <taxon>Hymenoptera</taxon>
        <taxon>Apocrita</taxon>
        <taxon>Aculeata</taxon>
        <taxon>Formicoidea</taxon>
        <taxon>Formicidae</taxon>
        <taxon>Myrmicinae</taxon>
        <taxon>Atta</taxon>
    </lineage>
</organism>
<feature type="compositionally biased region" description="Basic and acidic residues" evidence="1">
    <location>
        <begin position="12"/>
        <end position="40"/>
    </location>
</feature>
<feature type="region of interest" description="Disordered" evidence="1">
    <location>
        <begin position="1"/>
        <end position="62"/>
    </location>
</feature>
<evidence type="ECO:0000313" key="3">
    <source>
        <dbReference type="Proteomes" id="UP000078540"/>
    </source>
</evidence>
<name>A0A195BYD3_9HYME</name>
<dbReference type="EMBL" id="KQ976394">
    <property type="protein sequence ID" value="KYM93315.1"/>
    <property type="molecule type" value="Genomic_DNA"/>
</dbReference>
<dbReference type="AlphaFoldDB" id="A0A195BYD3"/>
<evidence type="ECO:0000256" key="1">
    <source>
        <dbReference type="SAM" id="MobiDB-lite"/>
    </source>
</evidence>
<accession>A0A195BYD3</accession>
<keyword evidence="3" id="KW-1185">Reference proteome</keyword>